<evidence type="ECO:0000313" key="1">
    <source>
        <dbReference type="EMBL" id="GGJ61290.1"/>
    </source>
</evidence>
<organism evidence="1 2">
    <name type="scientific">Glutamicibacter ardleyensis</name>
    <dbReference type="NCBI Taxonomy" id="225894"/>
    <lineage>
        <taxon>Bacteria</taxon>
        <taxon>Bacillati</taxon>
        <taxon>Actinomycetota</taxon>
        <taxon>Actinomycetes</taxon>
        <taxon>Micrococcales</taxon>
        <taxon>Micrococcaceae</taxon>
        <taxon>Glutamicibacter</taxon>
    </lineage>
</organism>
<dbReference type="RefSeq" id="WP_188685460.1">
    <property type="nucleotide sequence ID" value="NZ_BMKX01000004.1"/>
</dbReference>
<proteinExistence type="predicted"/>
<accession>A0ABQ2DKV5</accession>
<dbReference type="EMBL" id="BMKX01000004">
    <property type="protein sequence ID" value="GGJ61290.1"/>
    <property type="molecule type" value="Genomic_DNA"/>
</dbReference>
<sequence length="66" mass="7338">MSRNHLHVLVKDPGQWTVSLGGQHVTTSKSQAEAYQQALAKAEKLGDAVIFVHDDEGELEFEETYP</sequence>
<protein>
    <recommendedName>
        <fullName evidence="3">DUF2188 domain-containing protein</fullName>
    </recommendedName>
</protein>
<name>A0ABQ2DKV5_9MICC</name>
<dbReference type="Pfam" id="PF09954">
    <property type="entry name" value="DUF2188"/>
    <property type="match status" value="1"/>
</dbReference>
<dbReference type="InterPro" id="IPR018691">
    <property type="entry name" value="DUF2188"/>
</dbReference>
<keyword evidence="2" id="KW-1185">Reference proteome</keyword>
<reference evidence="2" key="1">
    <citation type="journal article" date="2019" name="Int. J. Syst. Evol. Microbiol.">
        <title>The Global Catalogue of Microorganisms (GCM) 10K type strain sequencing project: providing services to taxonomists for standard genome sequencing and annotation.</title>
        <authorList>
            <consortium name="The Broad Institute Genomics Platform"/>
            <consortium name="The Broad Institute Genome Sequencing Center for Infectious Disease"/>
            <person name="Wu L."/>
            <person name="Ma J."/>
        </authorList>
    </citation>
    <scope>NUCLEOTIDE SEQUENCE [LARGE SCALE GENOMIC DNA]</scope>
    <source>
        <strain evidence="2">CGMCC 1.3685</strain>
    </source>
</reference>
<evidence type="ECO:0000313" key="2">
    <source>
        <dbReference type="Proteomes" id="UP000606115"/>
    </source>
</evidence>
<dbReference type="Proteomes" id="UP000606115">
    <property type="component" value="Unassembled WGS sequence"/>
</dbReference>
<gene>
    <name evidence="1" type="ORF">GCM10007173_20060</name>
</gene>
<comment type="caution">
    <text evidence="1">The sequence shown here is derived from an EMBL/GenBank/DDBJ whole genome shotgun (WGS) entry which is preliminary data.</text>
</comment>
<dbReference type="GeneID" id="303304364"/>
<evidence type="ECO:0008006" key="3">
    <source>
        <dbReference type="Google" id="ProtNLM"/>
    </source>
</evidence>